<keyword evidence="4" id="KW-0500">Molybdenum</keyword>
<keyword evidence="3" id="KW-0732">Signal</keyword>
<comment type="similarity">
    <text evidence="1">Belongs to the bacterial solute-binding protein ModA family.</text>
</comment>
<dbReference type="STRING" id="391616.OA238_c31430"/>
<dbReference type="HOGENOM" id="CLU_065520_3_0_5"/>
<keyword evidence="2 4" id="KW-0479">Metal-binding</keyword>
<reference evidence="5 6" key="1">
    <citation type="journal article" date="2013" name="PLoS ONE">
        <title>Poles Apart: Arctic and Antarctic Octadecabacter strains Share High Genome Plasticity and a New Type of Xanthorhodopsin.</title>
        <authorList>
            <person name="Vollmers J."/>
            <person name="Voget S."/>
            <person name="Dietrich S."/>
            <person name="Gollnow K."/>
            <person name="Smits M."/>
            <person name="Meyer K."/>
            <person name="Brinkhoff T."/>
            <person name="Simon M."/>
            <person name="Daniel R."/>
        </authorList>
    </citation>
    <scope>NUCLEOTIDE SEQUENCE [LARGE SCALE GENOMIC DNA]</scope>
    <source>
        <strain evidence="5 6">238</strain>
    </source>
</reference>
<dbReference type="Proteomes" id="UP000004688">
    <property type="component" value="Chromosome"/>
</dbReference>
<dbReference type="NCBIfam" id="TIGR01256">
    <property type="entry name" value="modA"/>
    <property type="match status" value="1"/>
</dbReference>
<dbReference type="Pfam" id="PF13531">
    <property type="entry name" value="SBP_bac_11"/>
    <property type="match status" value="1"/>
</dbReference>
<dbReference type="eggNOG" id="COG0725">
    <property type="taxonomic scope" value="Bacteria"/>
</dbReference>
<proteinExistence type="inferred from homology"/>
<dbReference type="PANTHER" id="PTHR30632:SF17">
    <property type="entry name" value="MOLYBDATE-BINDING PROTEIN MODA"/>
    <property type="match status" value="1"/>
</dbReference>
<feature type="binding site" evidence="4">
    <location>
        <position position="79"/>
    </location>
    <ligand>
        <name>molybdate</name>
        <dbReference type="ChEBI" id="CHEBI:36264"/>
    </ligand>
</feature>
<dbReference type="SUPFAM" id="SSF53850">
    <property type="entry name" value="Periplasmic binding protein-like II"/>
    <property type="match status" value="1"/>
</dbReference>
<dbReference type="KEGG" id="oar:OA238_c31430"/>
<sequence>MELSTESMSPLQRFTRFSGHYLLLWFFALMACPQVVHSEIQPDTITVFAASSLRDAVGEVAQHYTAETGTDVVLVFAATSAIARQVGGAAPADVALLADQDWADWLVAQGTVAQVTAFAGNQLVLIGRDDAPIADPQDIEAALGDGVLAMAQVDAVPAGRYGKAALVSLGLWNSVAARVVQAANVRAALRFVELGEAPLGIGYASDLVALPNLTQVYAFAPDTHPDIIYSAAQVTPKSADFMVYLQSVAAQDSLVRWGFSRLDVAP</sequence>
<protein>
    <submittedName>
        <fullName evidence="5">Putative periplasmic molybdate-binding protein</fullName>
    </submittedName>
</protein>
<dbReference type="GO" id="GO:0030288">
    <property type="term" value="C:outer membrane-bounded periplasmic space"/>
    <property type="evidence" value="ECO:0007669"/>
    <property type="project" value="TreeGrafter"/>
</dbReference>
<feature type="binding site" evidence="4">
    <location>
        <position position="158"/>
    </location>
    <ligand>
        <name>molybdate</name>
        <dbReference type="ChEBI" id="CHEBI:36264"/>
    </ligand>
</feature>
<accession>M9RTH0</accession>
<dbReference type="PIRSF" id="PIRSF004846">
    <property type="entry name" value="ModA"/>
    <property type="match status" value="1"/>
</dbReference>
<dbReference type="AlphaFoldDB" id="M9RTH0"/>
<name>M9RTH0_9RHOB</name>
<evidence type="ECO:0000313" key="6">
    <source>
        <dbReference type="Proteomes" id="UP000004688"/>
    </source>
</evidence>
<dbReference type="EMBL" id="CP003742">
    <property type="protein sequence ID" value="AGI73140.1"/>
    <property type="molecule type" value="Genomic_DNA"/>
</dbReference>
<evidence type="ECO:0000313" key="5">
    <source>
        <dbReference type="EMBL" id="AGI73140.1"/>
    </source>
</evidence>
<evidence type="ECO:0000256" key="1">
    <source>
        <dbReference type="ARBA" id="ARBA00009175"/>
    </source>
</evidence>
<dbReference type="InterPro" id="IPR005950">
    <property type="entry name" value="ModA"/>
</dbReference>
<evidence type="ECO:0000256" key="3">
    <source>
        <dbReference type="ARBA" id="ARBA00022729"/>
    </source>
</evidence>
<organism evidence="5 6">
    <name type="scientific">Octadecabacter arcticus 238</name>
    <dbReference type="NCBI Taxonomy" id="391616"/>
    <lineage>
        <taxon>Bacteria</taxon>
        <taxon>Pseudomonadati</taxon>
        <taxon>Pseudomonadota</taxon>
        <taxon>Alphaproteobacteria</taxon>
        <taxon>Rhodobacterales</taxon>
        <taxon>Roseobacteraceae</taxon>
        <taxon>Octadecabacter</taxon>
    </lineage>
</organism>
<dbReference type="GO" id="GO:0030973">
    <property type="term" value="F:molybdate ion binding"/>
    <property type="evidence" value="ECO:0007669"/>
    <property type="project" value="TreeGrafter"/>
</dbReference>
<dbReference type="InterPro" id="IPR050682">
    <property type="entry name" value="ModA/WtpA"/>
</dbReference>
<feature type="binding site" evidence="4">
    <location>
        <position position="185"/>
    </location>
    <ligand>
        <name>molybdate</name>
        <dbReference type="ChEBI" id="CHEBI:36264"/>
    </ligand>
</feature>
<keyword evidence="6" id="KW-1185">Reference proteome</keyword>
<feature type="binding site" evidence="4">
    <location>
        <position position="203"/>
    </location>
    <ligand>
        <name>molybdate</name>
        <dbReference type="ChEBI" id="CHEBI:36264"/>
    </ligand>
</feature>
<dbReference type="Gene3D" id="3.40.190.10">
    <property type="entry name" value="Periplasmic binding protein-like II"/>
    <property type="match status" value="2"/>
</dbReference>
<gene>
    <name evidence="5" type="ORF">OA238_c31430</name>
</gene>
<dbReference type="GO" id="GO:0015689">
    <property type="term" value="P:molybdate ion transport"/>
    <property type="evidence" value="ECO:0007669"/>
    <property type="project" value="InterPro"/>
</dbReference>
<dbReference type="GO" id="GO:0046872">
    <property type="term" value="F:metal ion binding"/>
    <property type="evidence" value="ECO:0007669"/>
    <property type="project" value="UniProtKB-KW"/>
</dbReference>
<dbReference type="PANTHER" id="PTHR30632">
    <property type="entry name" value="MOLYBDATE-BINDING PERIPLASMIC PROTEIN"/>
    <property type="match status" value="1"/>
</dbReference>
<feature type="binding site" evidence="4">
    <location>
        <position position="52"/>
    </location>
    <ligand>
        <name>molybdate</name>
        <dbReference type="ChEBI" id="CHEBI:36264"/>
    </ligand>
</feature>
<evidence type="ECO:0000256" key="4">
    <source>
        <dbReference type="PIRSR" id="PIRSR004846-1"/>
    </source>
</evidence>
<evidence type="ECO:0000256" key="2">
    <source>
        <dbReference type="ARBA" id="ARBA00022723"/>
    </source>
</evidence>